<feature type="compositionally biased region" description="Basic and acidic residues" evidence="1">
    <location>
        <begin position="117"/>
        <end position="132"/>
    </location>
</feature>
<feature type="region of interest" description="Disordered" evidence="1">
    <location>
        <begin position="87"/>
        <end position="140"/>
    </location>
</feature>
<name>A0A4Z2JDR3_9TELE</name>
<keyword evidence="3" id="KW-1185">Reference proteome</keyword>
<gene>
    <name evidence="2" type="primary">NBEA_6</name>
    <name evidence="2" type="ORF">EYF80_002613</name>
</gene>
<evidence type="ECO:0000313" key="3">
    <source>
        <dbReference type="Proteomes" id="UP000314294"/>
    </source>
</evidence>
<dbReference type="Proteomes" id="UP000314294">
    <property type="component" value="Unassembled WGS sequence"/>
</dbReference>
<sequence>MPNNKTQEFLQNVVASHKRATEGVSSNLSPIKDPDRLLQDVDINRLHAVVFRDVDDSKQAQFLALAVVYFISVLMVSKYRDILEPQRETARMSQSGRSVRQEINSPTSTETPTAFDSSRDHPVTSDLHRESSLPHSDSGIGEEQLASILNGSDVDHTAGPLISTLSSEVKKSQESLSECPSVEVLKPPSSIISISQPSKGINVKDILKSLVAAPVEGLEAGLEAVSYPEPAANTQAQAMLPMQFHSFDR</sequence>
<reference evidence="2 3" key="1">
    <citation type="submission" date="2019-03" db="EMBL/GenBank/DDBJ databases">
        <title>First draft genome of Liparis tanakae, snailfish: a comprehensive survey of snailfish specific genes.</title>
        <authorList>
            <person name="Kim W."/>
            <person name="Song I."/>
            <person name="Jeong J.-H."/>
            <person name="Kim D."/>
            <person name="Kim S."/>
            <person name="Ryu S."/>
            <person name="Song J.Y."/>
            <person name="Lee S.K."/>
        </authorList>
    </citation>
    <scope>NUCLEOTIDE SEQUENCE [LARGE SCALE GENOMIC DNA]</scope>
    <source>
        <tissue evidence="2">Muscle</tissue>
    </source>
</reference>
<comment type="caution">
    <text evidence="2">The sequence shown here is derived from an EMBL/GenBank/DDBJ whole genome shotgun (WGS) entry which is preliminary data.</text>
</comment>
<proteinExistence type="predicted"/>
<feature type="compositionally biased region" description="Polar residues" evidence="1">
    <location>
        <begin position="91"/>
        <end position="116"/>
    </location>
</feature>
<dbReference type="EMBL" id="SRLO01000011">
    <property type="protein sequence ID" value="TNN87412.1"/>
    <property type="molecule type" value="Genomic_DNA"/>
</dbReference>
<organism evidence="2 3">
    <name type="scientific">Liparis tanakae</name>
    <name type="common">Tanaka's snailfish</name>
    <dbReference type="NCBI Taxonomy" id="230148"/>
    <lineage>
        <taxon>Eukaryota</taxon>
        <taxon>Metazoa</taxon>
        <taxon>Chordata</taxon>
        <taxon>Craniata</taxon>
        <taxon>Vertebrata</taxon>
        <taxon>Euteleostomi</taxon>
        <taxon>Actinopterygii</taxon>
        <taxon>Neopterygii</taxon>
        <taxon>Teleostei</taxon>
        <taxon>Neoteleostei</taxon>
        <taxon>Acanthomorphata</taxon>
        <taxon>Eupercaria</taxon>
        <taxon>Perciformes</taxon>
        <taxon>Cottioidei</taxon>
        <taxon>Cottales</taxon>
        <taxon>Liparidae</taxon>
        <taxon>Liparis</taxon>
    </lineage>
</organism>
<protein>
    <submittedName>
        <fullName evidence="2">Neurobeachin</fullName>
    </submittedName>
</protein>
<dbReference type="OrthoDB" id="8951842at2759"/>
<evidence type="ECO:0000313" key="2">
    <source>
        <dbReference type="EMBL" id="TNN87412.1"/>
    </source>
</evidence>
<dbReference type="AlphaFoldDB" id="A0A4Z2JDR3"/>
<accession>A0A4Z2JDR3</accession>
<evidence type="ECO:0000256" key="1">
    <source>
        <dbReference type="SAM" id="MobiDB-lite"/>
    </source>
</evidence>